<proteinExistence type="predicted"/>
<name>A0AAG5DSF6_ANOAO</name>
<sequence>EKHGACRTRVCLAFIKCDPEILIGADALVSRVLFNWVVQSPRFRTSTFGGQRKLQITVVINSST</sequence>
<protein>
    <submittedName>
        <fullName evidence="1">Uncharacterized protein</fullName>
    </submittedName>
</protein>
<evidence type="ECO:0000313" key="2">
    <source>
        <dbReference type="Proteomes" id="UP000075880"/>
    </source>
</evidence>
<dbReference type="AlphaFoldDB" id="A0AAG5DSF6"/>
<reference evidence="1" key="1">
    <citation type="submission" date="2024-04" db="UniProtKB">
        <authorList>
            <consortium name="EnsemblMetazoa"/>
        </authorList>
    </citation>
    <scope>IDENTIFICATION</scope>
    <source>
        <strain evidence="1">EBRO</strain>
    </source>
</reference>
<organism evidence="1 2">
    <name type="scientific">Anopheles atroparvus</name>
    <name type="common">European mosquito</name>
    <dbReference type="NCBI Taxonomy" id="41427"/>
    <lineage>
        <taxon>Eukaryota</taxon>
        <taxon>Metazoa</taxon>
        <taxon>Ecdysozoa</taxon>
        <taxon>Arthropoda</taxon>
        <taxon>Hexapoda</taxon>
        <taxon>Insecta</taxon>
        <taxon>Pterygota</taxon>
        <taxon>Neoptera</taxon>
        <taxon>Endopterygota</taxon>
        <taxon>Diptera</taxon>
        <taxon>Nematocera</taxon>
        <taxon>Culicoidea</taxon>
        <taxon>Culicidae</taxon>
        <taxon>Anophelinae</taxon>
        <taxon>Anopheles</taxon>
    </lineage>
</organism>
<dbReference type="EnsemblMetazoa" id="ENSAATROPT014929">
    <property type="protein sequence ID" value="ENSAATROPP013513"/>
    <property type="gene ID" value="ENSAATROPG012126"/>
</dbReference>
<dbReference type="Proteomes" id="UP000075880">
    <property type="component" value="Unassembled WGS sequence"/>
</dbReference>
<keyword evidence="2" id="KW-1185">Reference proteome</keyword>
<evidence type="ECO:0000313" key="1">
    <source>
        <dbReference type="EnsemblMetazoa" id="ENSAATROPP013513"/>
    </source>
</evidence>
<accession>A0AAG5DSF6</accession>